<keyword evidence="1 4" id="KW-0808">Transferase</keyword>
<feature type="domain" description="Glycosyl transferase family 1" evidence="2">
    <location>
        <begin position="186"/>
        <end position="324"/>
    </location>
</feature>
<dbReference type="InterPro" id="IPR001296">
    <property type="entry name" value="Glyco_trans_1"/>
</dbReference>
<dbReference type="InterPro" id="IPR028098">
    <property type="entry name" value="Glyco_trans_4-like_N"/>
</dbReference>
<evidence type="ECO:0000313" key="5">
    <source>
        <dbReference type="Proteomes" id="UP000520814"/>
    </source>
</evidence>
<comment type="caution">
    <text evidence="4">The sequence shown here is derived from an EMBL/GenBank/DDBJ whole genome shotgun (WGS) entry which is preliminary data.</text>
</comment>
<accession>A0A7W9W4T2</accession>
<dbReference type="Pfam" id="PF00534">
    <property type="entry name" value="Glycos_transf_1"/>
    <property type="match status" value="1"/>
</dbReference>
<evidence type="ECO:0000313" key="4">
    <source>
        <dbReference type="EMBL" id="MBB6048858.1"/>
    </source>
</evidence>
<dbReference type="EMBL" id="JACHGW010000001">
    <property type="protein sequence ID" value="MBB6048858.1"/>
    <property type="molecule type" value="Genomic_DNA"/>
</dbReference>
<dbReference type="PANTHER" id="PTHR46401">
    <property type="entry name" value="GLYCOSYLTRANSFERASE WBBK-RELATED"/>
    <property type="match status" value="1"/>
</dbReference>
<feature type="domain" description="Glycosyltransferase subfamily 4-like N-terminal" evidence="3">
    <location>
        <begin position="16"/>
        <end position="175"/>
    </location>
</feature>
<dbReference type="Pfam" id="PF13439">
    <property type="entry name" value="Glyco_transf_4"/>
    <property type="match status" value="1"/>
</dbReference>
<reference evidence="4 5" key="1">
    <citation type="submission" date="2020-08" db="EMBL/GenBank/DDBJ databases">
        <title>Genomic Encyclopedia of Type Strains, Phase IV (KMG-IV): sequencing the most valuable type-strain genomes for metagenomic binning, comparative biology and taxonomic classification.</title>
        <authorList>
            <person name="Goeker M."/>
        </authorList>
    </citation>
    <scope>NUCLEOTIDE SEQUENCE [LARGE SCALE GENOMIC DNA]</scope>
    <source>
        <strain evidence="4 5">DSM 23562</strain>
    </source>
</reference>
<dbReference type="RefSeq" id="WP_184192481.1">
    <property type="nucleotide sequence ID" value="NZ_JACHGW010000001.1"/>
</dbReference>
<dbReference type="AlphaFoldDB" id="A0A7W9W4T2"/>
<organism evidence="4 5">
    <name type="scientific">Armatimonas rosea</name>
    <dbReference type="NCBI Taxonomy" id="685828"/>
    <lineage>
        <taxon>Bacteria</taxon>
        <taxon>Bacillati</taxon>
        <taxon>Armatimonadota</taxon>
        <taxon>Armatimonadia</taxon>
        <taxon>Armatimonadales</taxon>
        <taxon>Armatimonadaceae</taxon>
        <taxon>Armatimonas</taxon>
    </lineage>
</organism>
<proteinExistence type="predicted"/>
<evidence type="ECO:0000256" key="1">
    <source>
        <dbReference type="ARBA" id="ARBA00022679"/>
    </source>
</evidence>
<dbReference type="Gene3D" id="3.40.50.2000">
    <property type="entry name" value="Glycogen Phosphorylase B"/>
    <property type="match status" value="2"/>
</dbReference>
<dbReference type="GO" id="GO:0016757">
    <property type="term" value="F:glycosyltransferase activity"/>
    <property type="evidence" value="ECO:0007669"/>
    <property type="project" value="InterPro"/>
</dbReference>
<protein>
    <submittedName>
        <fullName evidence="4">Glycosyltransferase involved in cell wall biosynthesis</fullName>
    </submittedName>
</protein>
<dbReference type="Proteomes" id="UP000520814">
    <property type="component" value="Unassembled WGS sequence"/>
</dbReference>
<dbReference type="GO" id="GO:0009103">
    <property type="term" value="P:lipopolysaccharide biosynthetic process"/>
    <property type="evidence" value="ECO:0007669"/>
    <property type="project" value="TreeGrafter"/>
</dbReference>
<dbReference type="CDD" id="cd03809">
    <property type="entry name" value="GT4_MtfB-like"/>
    <property type="match status" value="1"/>
</dbReference>
<name>A0A7W9W4T2_ARMRO</name>
<evidence type="ECO:0000259" key="3">
    <source>
        <dbReference type="Pfam" id="PF13439"/>
    </source>
</evidence>
<gene>
    <name evidence="4" type="ORF">HNQ39_000620</name>
</gene>
<sequence length="352" mass="38285">MRLLLHCPFVLAENTGITRYLRGLLQALATHAPDLEIHCLIPPGWKGLPAPLIPVPLTIHSGGGAGHPLGRLLRESAFLRRLHRESPFDLFHSPFGYLPFSVPTPSALTVPDLRALRLPRSFSPLRGAFLRTLLPRSIRRAAAILPMSEFTRQELLTLVPGSTEKKIFVAYPGVDAFWQAPATPDERAAFRARLSGAFFLAVGTREPHKNLGVLLAALEQLPEKKLALVGRTFASGRQQALTPPPNAVFLGRLTDTELRAAYAEAQAYCFPSLYEGFGYPPLEALAQGCPVVAADIPVLREVLGSDATFASPHDPAALAAALTSARYTHAPSYTWEAHVAVLRRAYHAILSP</sequence>
<evidence type="ECO:0000259" key="2">
    <source>
        <dbReference type="Pfam" id="PF00534"/>
    </source>
</evidence>
<dbReference type="PANTHER" id="PTHR46401:SF2">
    <property type="entry name" value="GLYCOSYLTRANSFERASE WBBK-RELATED"/>
    <property type="match status" value="1"/>
</dbReference>
<dbReference type="SUPFAM" id="SSF53756">
    <property type="entry name" value="UDP-Glycosyltransferase/glycogen phosphorylase"/>
    <property type="match status" value="1"/>
</dbReference>
<keyword evidence="5" id="KW-1185">Reference proteome</keyword>